<proteinExistence type="predicted"/>
<evidence type="ECO:0000313" key="5">
    <source>
        <dbReference type="EMBL" id="KMU91232.1"/>
    </source>
</evidence>
<dbReference type="EMBL" id="DS017033">
    <property type="protein sequence ID" value="KMU91232.1"/>
    <property type="molecule type" value="Genomic_DNA"/>
</dbReference>
<evidence type="ECO:0000259" key="4">
    <source>
        <dbReference type="PROSITE" id="PS51517"/>
    </source>
</evidence>
<feature type="compositionally biased region" description="Polar residues" evidence="3">
    <location>
        <begin position="726"/>
        <end position="745"/>
    </location>
</feature>
<feature type="compositionally biased region" description="Basic and acidic residues" evidence="3">
    <location>
        <begin position="891"/>
        <end position="907"/>
    </location>
</feature>
<name>A0A0J8S255_COCIT</name>
<dbReference type="PROSITE" id="PS51517">
    <property type="entry name" value="NDT80"/>
    <property type="match status" value="1"/>
</dbReference>
<dbReference type="InterPro" id="IPR037141">
    <property type="entry name" value="NDT80_DNA-bd_dom_sf"/>
</dbReference>
<keyword evidence="1 2" id="KW-0238">DNA-binding</keyword>
<protein>
    <recommendedName>
        <fullName evidence="4">NDT80 domain-containing protein</fullName>
    </recommendedName>
</protein>
<feature type="compositionally biased region" description="Polar residues" evidence="3">
    <location>
        <begin position="866"/>
        <end position="880"/>
    </location>
</feature>
<dbReference type="GO" id="GO:0003700">
    <property type="term" value="F:DNA-binding transcription factor activity"/>
    <property type="evidence" value="ECO:0007669"/>
    <property type="project" value="UniProtKB-UniRule"/>
</dbReference>
<feature type="compositionally biased region" description="Low complexity" evidence="3">
    <location>
        <begin position="762"/>
        <end position="771"/>
    </location>
</feature>
<dbReference type="GO" id="GO:0051321">
    <property type="term" value="P:meiotic cell cycle"/>
    <property type="evidence" value="ECO:0007669"/>
    <property type="project" value="TreeGrafter"/>
</dbReference>
<dbReference type="GO" id="GO:0000228">
    <property type="term" value="C:nuclear chromosome"/>
    <property type="evidence" value="ECO:0007669"/>
    <property type="project" value="TreeGrafter"/>
</dbReference>
<dbReference type="InterPro" id="IPR008967">
    <property type="entry name" value="p53-like_TF_DNA-bd_sf"/>
</dbReference>
<dbReference type="VEuPathDB" id="FungiDB:CIHG_09044"/>
<dbReference type="InterPro" id="IPR052605">
    <property type="entry name" value="Fungal_trans_regulator"/>
</dbReference>
<dbReference type="eggNOG" id="ENOG502RY09">
    <property type="taxonomic scope" value="Eukaryota"/>
</dbReference>
<dbReference type="InterPro" id="IPR024061">
    <property type="entry name" value="NDT80_DNA-bd_dom"/>
</dbReference>
<evidence type="ECO:0000256" key="3">
    <source>
        <dbReference type="SAM" id="MobiDB-lite"/>
    </source>
</evidence>
<sequence>MDFLEHLSIPPFRSDWISPLPFLPGRSELRLLNVWLSPQSRKRHAAYHTSYKFRTEYISGLLYKQQVLLTESLITTTDFPTPASASCEIIICLSHPILVRLLAHIAASKSIICQHFSQNRLNLNHQPERNYESLVFGDYPIIWFWDCHLDPTSQTHRRLSGRSSTISEDFNVDFWSFYLSPFYQYLFFLSHVNLAILSLFLASSRSYPQRSIHFESTTPSENRLYESSRSLSHKSSAVSEDTKENYGRTGIFGYQVIPSDSVSNGSRSTSPQSEVQDALFCVAGEVKNLIVSSAGSSPDSAQSQHTAFSFASLPSSNVSPLVSVESDSSDTFPSRPHPPIVPSTAKMVDYRYSRMPPLQPPSGMPHTMQSPSTMLPSSGSMISRGDSYSMYGMSRNGLSVAQTGSSYSDTTRYHQYPTRSNDISMSNTTNGVYGTSGNLFIDSSPRLTLSNSDSPPWHETEVYYNVMANGQAVKPEIQARIHKGFFIAGGYWTCYRRNYFSVSVSFALRPWSVCTTYLIQRPGRSPEKVLEFGMKISAFVNGQEKETRELIQHTPKRDKQSESKPRRAIIQPQPPPSLLLNHGANNTHLNFGLPPSQSAGMQMDYGSSYGAAQQSSQIPTSHTWERIQFQKATANNGKRRAQQQFYNLVAELWADVSDPLGNGTERVMLARRLSHPVVVRGRSPGHYKDAKQPGSGRMATVEGETGSSTMGHLGIPAGLNPPPQQPSRSHISSLSYDPIQRNGSQYDYRRMPSTDQSPLTASSLVSSSSSSPGGYDYTLLNDPLNSMQSMTTGTSIDGYGQPAFASAPAATRRVESLNVRCPLPSFDDATNKSHDQNDVSLGEPFDHMIPMLNNDHGGTSRYIGGQASNGYANQEVSRPSSGGRLASYPARSEDHAYGRYDPHSHTM</sequence>
<dbReference type="AlphaFoldDB" id="A0A0J8S255"/>
<feature type="DNA-binding region" description="NDT80" evidence="2">
    <location>
        <begin position="413"/>
        <end position="691"/>
    </location>
</feature>
<dbReference type="OrthoDB" id="2288358at2759"/>
<feature type="region of interest" description="Disordered" evidence="3">
    <location>
        <begin position="545"/>
        <end position="585"/>
    </location>
</feature>
<dbReference type="GO" id="GO:0045944">
    <property type="term" value="P:positive regulation of transcription by RNA polymerase II"/>
    <property type="evidence" value="ECO:0007669"/>
    <property type="project" value="TreeGrafter"/>
</dbReference>
<dbReference type="Proteomes" id="UP000054563">
    <property type="component" value="Unassembled WGS sequence"/>
</dbReference>
<feature type="compositionally biased region" description="Basic and acidic residues" evidence="3">
    <location>
        <begin position="545"/>
        <end position="565"/>
    </location>
</feature>
<dbReference type="PANTHER" id="PTHR35144:SF2">
    <property type="entry name" value="MEIOSIS-SPECIFIC TRANSCRIPTION FACTOR NDT80"/>
    <property type="match status" value="1"/>
</dbReference>
<feature type="domain" description="NDT80" evidence="4">
    <location>
        <begin position="413"/>
        <end position="691"/>
    </location>
</feature>
<reference evidence="6" key="1">
    <citation type="journal article" date="2010" name="Genome Res.">
        <title>Population genomic sequencing of Coccidioides fungi reveals recent hybridization and transposon control.</title>
        <authorList>
            <person name="Neafsey D.E."/>
            <person name="Barker B.M."/>
            <person name="Sharpton T.J."/>
            <person name="Stajich J.E."/>
            <person name="Park D.J."/>
            <person name="Whiston E."/>
            <person name="Hung C.-Y."/>
            <person name="McMahan C."/>
            <person name="White J."/>
            <person name="Sykes S."/>
            <person name="Heiman D."/>
            <person name="Young S."/>
            <person name="Zeng Q."/>
            <person name="Abouelleil A."/>
            <person name="Aftuck L."/>
            <person name="Bessette D."/>
            <person name="Brown A."/>
            <person name="FitzGerald M."/>
            <person name="Lui A."/>
            <person name="Macdonald J.P."/>
            <person name="Priest M."/>
            <person name="Orbach M.J."/>
            <person name="Galgiani J.N."/>
            <person name="Kirkland T.N."/>
            <person name="Cole G.T."/>
            <person name="Birren B.W."/>
            <person name="Henn M.R."/>
            <person name="Taylor J.W."/>
            <person name="Rounsley S.D."/>
        </authorList>
    </citation>
    <scope>NUCLEOTIDE SEQUENCE [LARGE SCALE GENOMIC DNA]</scope>
    <source>
        <strain evidence="6">H538.4</strain>
    </source>
</reference>
<evidence type="ECO:0000256" key="2">
    <source>
        <dbReference type="PROSITE-ProRule" id="PRU00850"/>
    </source>
</evidence>
<dbReference type="Gene3D" id="2.60.40.1390">
    <property type="entry name" value="NDT80 DNA-binding domain"/>
    <property type="match status" value="1"/>
</dbReference>
<dbReference type="SUPFAM" id="SSF49417">
    <property type="entry name" value="p53-like transcription factors"/>
    <property type="match status" value="1"/>
</dbReference>
<evidence type="ECO:0000313" key="6">
    <source>
        <dbReference type="Proteomes" id="UP000054563"/>
    </source>
</evidence>
<gene>
    <name evidence="5" type="ORF">CIHG_09044</name>
</gene>
<organism evidence="5 6">
    <name type="scientific">Coccidioides immitis H538.4</name>
    <dbReference type="NCBI Taxonomy" id="396776"/>
    <lineage>
        <taxon>Eukaryota</taxon>
        <taxon>Fungi</taxon>
        <taxon>Dikarya</taxon>
        <taxon>Ascomycota</taxon>
        <taxon>Pezizomycotina</taxon>
        <taxon>Eurotiomycetes</taxon>
        <taxon>Eurotiomycetidae</taxon>
        <taxon>Onygenales</taxon>
        <taxon>Onygenaceae</taxon>
        <taxon>Coccidioides</taxon>
    </lineage>
</organism>
<dbReference type="Pfam" id="PF05224">
    <property type="entry name" value="NDT80_PhoG"/>
    <property type="match status" value="1"/>
</dbReference>
<dbReference type="PANTHER" id="PTHR35144">
    <property type="entry name" value="MEIOSIS-SPECIFIC TRANSCRIPTION FACTOR NDT80"/>
    <property type="match status" value="1"/>
</dbReference>
<evidence type="ECO:0000256" key="1">
    <source>
        <dbReference type="ARBA" id="ARBA00023125"/>
    </source>
</evidence>
<feature type="region of interest" description="Disordered" evidence="3">
    <location>
        <begin position="862"/>
        <end position="907"/>
    </location>
</feature>
<feature type="region of interest" description="Disordered" evidence="3">
    <location>
        <begin position="680"/>
        <end position="779"/>
    </location>
</feature>
<dbReference type="GO" id="GO:0003677">
    <property type="term" value="F:DNA binding"/>
    <property type="evidence" value="ECO:0007669"/>
    <property type="project" value="UniProtKB-KW"/>
</dbReference>
<accession>A0A0J8S255</accession>